<reference evidence="1 2" key="1">
    <citation type="submission" date="2021-06" db="EMBL/GenBank/DDBJ databases">
        <authorList>
            <person name="Palmer J.M."/>
        </authorList>
    </citation>
    <scope>NUCLEOTIDE SEQUENCE [LARGE SCALE GENOMIC DNA]</scope>
    <source>
        <strain evidence="1 2">XC_2019</strain>
        <tissue evidence="1">Muscle</tissue>
    </source>
</reference>
<sequence>MNTKLITDVVQLMKEDLSVCLHTLHSMAEEIHMTRPITATGHATHFTATHQFSQRPSNRKTKKLFVPENARNKKRNGCGGEQTRVQSGRHRGVLALPWAPVPNVLSHFFHIFSKSFYGTLPARLL</sequence>
<dbReference type="EMBL" id="JAHRIN010003086">
    <property type="protein sequence ID" value="MEQ2192649.1"/>
    <property type="molecule type" value="Genomic_DNA"/>
</dbReference>
<keyword evidence="2" id="KW-1185">Reference proteome</keyword>
<evidence type="ECO:0000313" key="1">
    <source>
        <dbReference type="EMBL" id="MEQ2192649.1"/>
    </source>
</evidence>
<protein>
    <submittedName>
        <fullName evidence="1">Uncharacterized protein</fullName>
    </submittedName>
</protein>
<organism evidence="1 2">
    <name type="scientific">Xenoophorus captivus</name>
    <dbReference type="NCBI Taxonomy" id="1517983"/>
    <lineage>
        <taxon>Eukaryota</taxon>
        <taxon>Metazoa</taxon>
        <taxon>Chordata</taxon>
        <taxon>Craniata</taxon>
        <taxon>Vertebrata</taxon>
        <taxon>Euteleostomi</taxon>
        <taxon>Actinopterygii</taxon>
        <taxon>Neopterygii</taxon>
        <taxon>Teleostei</taxon>
        <taxon>Neoteleostei</taxon>
        <taxon>Acanthomorphata</taxon>
        <taxon>Ovalentaria</taxon>
        <taxon>Atherinomorphae</taxon>
        <taxon>Cyprinodontiformes</taxon>
        <taxon>Goodeidae</taxon>
        <taxon>Xenoophorus</taxon>
    </lineage>
</organism>
<dbReference type="Proteomes" id="UP001434883">
    <property type="component" value="Unassembled WGS sequence"/>
</dbReference>
<name>A0ABV0Q9Z8_9TELE</name>
<gene>
    <name evidence="1" type="ORF">XENOCAPTIV_014916</name>
</gene>
<proteinExistence type="predicted"/>
<comment type="caution">
    <text evidence="1">The sequence shown here is derived from an EMBL/GenBank/DDBJ whole genome shotgun (WGS) entry which is preliminary data.</text>
</comment>
<accession>A0ABV0Q9Z8</accession>
<evidence type="ECO:0000313" key="2">
    <source>
        <dbReference type="Proteomes" id="UP001434883"/>
    </source>
</evidence>